<dbReference type="GeneID" id="37036360"/>
<reference evidence="1 2" key="1">
    <citation type="journal article" date="2018" name="Mol. Biol. Evol.">
        <title>Broad Genomic Sampling Reveals a Smut Pathogenic Ancestry of the Fungal Clade Ustilaginomycotina.</title>
        <authorList>
            <person name="Kijpornyongpan T."/>
            <person name="Mondo S.J."/>
            <person name="Barry K."/>
            <person name="Sandor L."/>
            <person name="Lee J."/>
            <person name="Lipzen A."/>
            <person name="Pangilinan J."/>
            <person name="LaButti K."/>
            <person name="Hainaut M."/>
            <person name="Henrissat B."/>
            <person name="Grigoriev I.V."/>
            <person name="Spatafora J.W."/>
            <person name="Aime M.C."/>
        </authorList>
    </citation>
    <scope>NUCLEOTIDE SEQUENCE [LARGE SCALE GENOMIC DNA]</scope>
    <source>
        <strain evidence="1 2">MCA 4658</strain>
    </source>
</reference>
<sequence>MRAKVCSGLASFLPLPSPLLAPAPDFVKCSNLLPQTKTYSERAMRSSIFSFPPSPITSFDFLRLPAHPSKASKIETSCPSPTRSLHRILARTF</sequence>
<dbReference type="AlphaFoldDB" id="A0A316VYS1"/>
<protein>
    <submittedName>
        <fullName evidence="1">Uncharacterized protein</fullName>
    </submittedName>
</protein>
<accession>A0A316VYS1</accession>
<name>A0A316VYS1_9BASI</name>
<dbReference type="InParanoid" id="A0A316VYS1"/>
<keyword evidence="2" id="KW-1185">Reference proteome</keyword>
<dbReference type="EMBL" id="KZ819411">
    <property type="protein sequence ID" value="PWN40625.1"/>
    <property type="molecule type" value="Genomic_DNA"/>
</dbReference>
<evidence type="ECO:0000313" key="1">
    <source>
        <dbReference type="EMBL" id="PWN40625.1"/>
    </source>
</evidence>
<dbReference type="Proteomes" id="UP000245783">
    <property type="component" value="Unassembled WGS sequence"/>
</dbReference>
<evidence type="ECO:0000313" key="2">
    <source>
        <dbReference type="Proteomes" id="UP000245783"/>
    </source>
</evidence>
<organism evidence="1 2">
    <name type="scientific">Ceraceosorus guamensis</name>
    <dbReference type="NCBI Taxonomy" id="1522189"/>
    <lineage>
        <taxon>Eukaryota</taxon>
        <taxon>Fungi</taxon>
        <taxon>Dikarya</taxon>
        <taxon>Basidiomycota</taxon>
        <taxon>Ustilaginomycotina</taxon>
        <taxon>Exobasidiomycetes</taxon>
        <taxon>Ceraceosorales</taxon>
        <taxon>Ceraceosoraceae</taxon>
        <taxon>Ceraceosorus</taxon>
    </lineage>
</organism>
<gene>
    <name evidence="1" type="ORF">IE81DRAFT_325362</name>
</gene>
<dbReference type="RefSeq" id="XP_025367785.1">
    <property type="nucleotide sequence ID" value="XM_025514490.1"/>
</dbReference>
<proteinExistence type="predicted"/>